<comment type="caution">
    <text evidence="1">The sequence shown here is derived from an EMBL/GenBank/DDBJ whole genome shotgun (WGS) entry which is preliminary data.</text>
</comment>
<evidence type="ECO:0000313" key="2">
    <source>
        <dbReference type="Proteomes" id="UP000198211"/>
    </source>
</evidence>
<proteinExistence type="predicted"/>
<name>A0A225UAX9_9STRA</name>
<accession>A0A225UAX9</accession>
<dbReference type="OrthoDB" id="97973at2759"/>
<dbReference type="EMBL" id="NBNE01023718">
    <property type="protein sequence ID" value="OWY90163.1"/>
    <property type="molecule type" value="Genomic_DNA"/>
</dbReference>
<sequence length="146" mass="17287">LGLQTLTGTALTNHPNYRLLAKFRYKVEGRMLDKWYDHGVTLHGAWTRLGLDRISQSTVMQSDAYKTYVRYVRRYDGQIYWHKNSIFEPPIEYGGSHAELMAKVKVWAAADRPKWYVKEMLQLEKATMKTDPDYKYYLKFLELRGK</sequence>
<dbReference type="AlphaFoldDB" id="A0A225UAX9"/>
<dbReference type="Proteomes" id="UP000198211">
    <property type="component" value="Unassembled WGS sequence"/>
</dbReference>
<gene>
    <name evidence="1" type="ORF">PHMEG_00041833</name>
</gene>
<keyword evidence="2" id="KW-1185">Reference proteome</keyword>
<feature type="non-terminal residue" evidence="1">
    <location>
        <position position="1"/>
    </location>
</feature>
<organism evidence="1 2">
    <name type="scientific">Phytophthora megakarya</name>
    <dbReference type="NCBI Taxonomy" id="4795"/>
    <lineage>
        <taxon>Eukaryota</taxon>
        <taxon>Sar</taxon>
        <taxon>Stramenopiles</taxon>
        <taxon>Oomycota</taxon>
        <taxon>Peronosporomycetes</taxon>
        <taxon>Peronosporales</taxon>
        <taxon>Peronosporaceae</taxon>
        <taxon>Phytophthora</taxon>
    </lineage>
</organism>
<reference evidence="2" key="1">
    <citation type="submission" date="2017-03" db="EMBL/GenBank/DDBJ databases">
        <title>Phytopthora megakarya and P. palmivora, two closely related causual agents of cacao black pod achieved similar genome size and gene model numbers by different mechanisms.</title>
        <authorList>
            <person name="Ali S."/>
            <person name="Shao J."/>
            <person name="Larry D.J."/>
            <person name="Kronmiller B."/>
            <person name="Shen D."/>
            <person name="Strem M.D."/>
            <person name="Melnick R.L."/>
            <person name="Guiltinan M.J."/>
            <person name="Tyler B.M."/>
            <person name="Meinhardt L.W."/>
            <person name="Bailey B.A."/>
        </authorList>
    </citation>
    <scope>NUCLEOTIDE SEQUENCE [LARGE SCALE GENOMIC DNA]</scope>
    <source>
        <strain evidence="2">zdho120</strain>
    </source>
</reference>
<protein>
    <submittedName>
        <fullName evidence="1">RxLR effector protein</fullName>
    </submittedName>
</protein>
<evidence type="ECO:0000313" key="1">
    <source>
        <dbReference type="EMBL" id="OWY90163.1"/>
    </source>
</evidence>